<sequence>MSNQNTTRPPIRIQGHDGPIYHNDWPSHVEALRRIPSFQQTFVSLGRSLDDLAERSEMSVDLYSGDCETTPGVANCTAACSDPFFLFTPSNLRACIPIAVAALAVQNGTFAVNTTHPETMGAIASWRVPDLQTFNATGMLANVARCIAEPCGDSRSRYCEQGTPYIHTIADLGNLSDSMWSYCSGLNLEVNADIAGPGVALSYIVQASLAILFILSLAIAKFIWSRLYDAVITSLAEFQEAQSYFVLSLQIVTLINFNPQGPTGIATYKTFADAIISANVAVNLCTGSVCTTLAVQCCLQVARKRSWYIFFIVSATIILPQVIVANKERLMPSVDDLWKGLQSDATFPSCGNRPSPVAYCSPRYLSTGHDTESILGTVCRVATVIVWAGLLIDQLAFYIRKNARLHCGLIDSLAKERSLFRWAAGGILRFLLSILFGLSLYLYFGLLQGLVSDANVNDITKWNFGQLIALTVWAPTIAKYLLSLAFGIKMVIEERIPNGYVISNTKHPERRDEGGHSLSQASNVVAEPGET</sequence>
<keyword evidence="2" id="KW-1133">Transmembrane helix</keyword>
<dbReference type="EnsemblFungi" id="MAPG_10916T0">
    <property type="protein sequence ID" value="MAPG_10916T0"/>
    <property type="gene ID" value="MAPG_10916"/>
</dbReference>
<evidence type="ECO:0000313" key="3">
    <source>
        <dbReference type="EMBL" id="KLU91968.1"/>
    </source>
</evidence>
<accession>A0A0C4EDV5</accession>
<dbReference type="EMBL" id="ADBL01002686">
    <property type="status" value="NOT_ANNOTATED_CDS"/>
    <property type="molecule type" value="Genomic_DNA"/>
</dbReference>
<feature type="transmembrane region" description="Helical" evidence="2">
    <location>
        <begin position="464"/>
        <end position="488"/>
    </location>
</feature>
<keyword evidence="2" id="KW-0472">Membrane</keyword>
<feature type="region of interest" description="Disordered" evidence="1">
    <location>
        <begin position="503"/>
        <end position="531"/>
    </location>
</feature>
<name>A0A0C4EDV5_MAGP6</name>
<feature type="transmembrane region" description="Helical" evidence="2">
    <location>
        <begin position="419"/>
        <end position="444"/>
    </location>
</feature>
<evidence type="ECO:0000256" key="2">
    <source>
        <dbReference type="SAM" id="Phobius"/>
    </source>
</evidence>
<feature type="transmembrane region" description="Helical" evidence="2">
    <location>
        <begin position="203"/>
        <end position="224"/>
    </location>
</feature>
<dbReference type="OrthoDB" id="4582561at2759"/>
<dbReference type="AlphaFoldDB" id="A0A0C4EDV5"/>
<protein>
    <submittedName>
        <fullName evidence="3 4">Uncharacterized protein</fullName>
    </submittedName>
</protein>
<reference evidence="5" key="2">
    <citation type="submission" date="2010-05" db="EMBL/GenBank/DDBJ databases">
        <title>The genome sequence of Magnaporthe poae strain ATCC 64411.</title>
        <authorList>
            <person name="Ma L.-J."/>
            <person name="Dead R."/>
            <person name="Young S."/>
            <person name="Zeng Q."/>
            <person name="Koehrsen M."/>
            <person name="Alvarado L."/>
            <person name="Berlin A."/>
            <person name="Chapman S.B."/>
            <person name="Chen Z."/>
            <person name="Freedman E."/>
            <person name="Gellesch M."/>
            <person name="Goldberg J."/>
            <person name="Griggs A."/>
            <person name="Gujja S."/>
            <person name="Heilman E.R."/>
            <person name="Heiman D."/>
            <person name="Hepburn T."/>
            <person name="Howarth C."/>
            <person name="Jen D."/>
            <person name="Larson L."/>
            <person name="Mehta T."/>
            <person name="Neiman D."/>
            <person name="Pearson M."/>
            <person name="Roberts A."/>
            <person name="Saif S."/>
            <person name="Shea T."/>
            <person name="Shenoy N."/>
            <person name="Sisk P."/>
            <person name="Stolte C."/>
            <person name="Sykes S."/>
            <person name="Walk T."/>
            <person name="White J."/>
            <person name="Yandava C."/>
            <person name="Haas B."/>
            <person name="Nusbaum C."/>
            <person name="Birren B."/>
        </authorList>
    </citation>
    <scope>NUCLEOTIDE SEQUENCE [LARGE SCALE GENOMIC DNA]</scope>
    <source>
        <strain evidence="5">ATCC 64411 / 73-15</strain>
    </source>
</reference>
<dbReference type="eggNOG" id="ENOG502T0A1">
    <property type="taxonomic scope" value="Eukaryota"/>
</dbReference>
<evidence type="ECO:0000313" key="4">
    <source>
        <dbReference type="EnsemblFungi" id="MAPG_10916T0"/>
    </source>
</evidence>
<evidence type="ECO:0000313" key="5">
    <source>
        <dbReference type="Proteomes" id="UP000011715"/>
    </source>
</evidence>
<keyword evidence="2" id="KW-0812">Transmembrane</keyword>
<reference evidence="4" key="4">
    <citation type="journal article" date="2015" name="G3 (Bethesda)">
        <title>Genome sequences of three phytopathogenic species of the Magnaporthaceae family of fungi.</title>
        <authorList>
            <person name="Okagaki L.H."/>
            <person name="Nunes C.C."/>
            <person name="Sailsbery J."/>
            <person name="Clay B."/>
            <person name="Brown D."/>
            <person name="John T."/>
            <person name="Oh Y."/>
            <person name="Young N."/>
            <person name="Fitzgerald M."/>
            <person name="Haas B.J."/>
            <person name="Zeng Q."/>
            <person name="Young S."/>
            <person name="Adiconis X."/>
            <person name="Fan L."/>
            <person name="Levin J.Z."/>
            <person name="Mitchell T.K."/>
            <person name="Okubara P.A."/>
            <person name="Farman M.L."/>
            <person name="Kohn L.M."/>
            <person name="Birren B."/>
            <person name="Ma L.-J."/>
            <person name="Dean R.A."/>
        </authorList>
    </citation>
    <scope>NUCLEOTIDE SEQUENCE</scope>
    <source>
        <strain evidence="4">ATCC 64411 / 73-15</strain>
    </source>
</reference>
<dbReference type="EMBL" id="GL876978">
    <property type="protein sequence ID" value="KLU91968.1"/>
    <property type="molecule type" value="Genomic_DNA"/>
</dbReference>
<evidence type="ECO:0000256" key="1">
    <source>
        <dbReference type="SAM" id="MobiDB-lite"/>
    </source>
</evidence>
<proteinExistence type="predicted"/>
<dbReference type="Proteomes" id="UP000011715">
    <property type="component" value="Unassembled WGS sequence"/>
</dbReference>
<feature type="transmembrane region" description="Helical" evidence="2">
    <location>
        <begin position="307"/>
        <end position="325"/>
    </location>
</feature>
<reference evidence="3" key="1">
    <citation type="submission" date="2010-05" db="EMBL/GenBank/DDBJ databases">
        <title>The Genome Sequence of Magnaporthe poae strain ATCC 64411.</title>
        <authorList>
            <consortium name="The Broad Institute Genome Sequencing Platform"/>
            <consortium name="Broad Institute Genome Sequencing Center for Infectious Disease"/>
            <person name="Ma L.-J."/>
            <person name="Dead R."/>
            <person name="Young S."/>
            <person name="Zeng Q."/>
            <person name="Koehrsen M."/>
            <person name="Alvarado L."/>
            <person name="Berlin A."/>
            <person name="Chapman S.B."/>
            <person name="Chen Z."/>
            <person name="Freedman E."/>
            <person name="Gellesch M."/>
            <person name="Goldberg J."/>
            <person name="Griggs A."/>
            <person name="Gujja S."/>
            <person name="Heilman E.R."/>
            <person name="Heiman D."/>
            <person name="Hepburn T."/>
            <person name="Howarth C."/>
            <person name="Jen D."/>
            <person name="Larson L."/>
            <person name="Mehta T."/>
            <person name="Neiman D."/>
            <person name="Pearson M."/>
            <person name="Roberts A."/>
            <person name="Saif S."/>
            <person name="Shea T."/>
            <person name="Shenoy N."/>
            <person name="Sisk P."/>
            <person name="Stolte C."/>
            <person name="Sykes S."/>
            <person name="Walk T."/>
            <person name="White J."/>
            <person name="Yandava C."/>
            <person name="Haas B."/>
            <person name="Nusbaum C."/>
            <person name="Birren B."/>
        </authorList>
    </citation>
    <scope>NUCLEOTIDE SEQUENCE</scope>
    <source>
        <strain evidence="3">ATCC 64411</strain>
    </source>
</reference>
<reference evidence="3" key="3">
    <citation type="submission" date="2011-03" db="EMBL/GenBank/DDBJ databases">
        <title>Annotation of Magnaporthe poae ATCC 64411.</title>
        <authorList>
            <person name="Ma L.-J."/>
            <person name="Dead R."/>
            <person name="Young S.K."/>
            <person name="Zeng Q."/>
            <person name="Gargeya S."/>
            <person name="Fitzgerald M."/>
            <person name="Haas B."/>
            <person name="Abouelleil A."/>
            <person name="Alvarado L."/>
            <person name="Arachchi H.M."/>
            <person name="Berlin A."/>
            <person name="Brown A."/>
            <person name="Chapman S.B."/>
            <person name="Chen Z."/>
            <person name="Dunbar C."/>
            <person name="Freedman E."/>
            <person name="Gearin G."/>
            <person name="Gellesch M."/>
            <person name="Goldberg J."/>
            <person name="Griggs A."/>
            <person name="Gujja S."/>
            <person name="Heiman D."/>
            <person name="Howarth C."/>
            <person name="Larson L."/>
            <person name="Lui A."/>
            <person name="MacDonald P.J.P."/>
            <person name="Mehta T."/>
            <person name="Montmayeur A."/>
            <person name="Murphy C."/>
            <person name="Neiman D."/>
            <person name="Pearson M."/>
            <person name="Priest M."/>
            <person name="Roberts A."/>
            <person name="Saif S."/>
            <person name="Shea T."/>
            <person name="Shenoy N."/>
            <person name="Sisk P."/>
            <person name="Stolte C."/>
            <person name="Sykes S."/>
            <person name="Yandava C."/>
            <person name="Wortman J."/>
            <person name="Nusbaum C."/>
            <person name="Birren B."/>
        </authorList>
    </citation>
    <scope>NUCLEOTIDE SEQUENCE</scope>
    <source>
        <strain evidence="3">ATCC 64411</strain>
    </source>
</reference>
<organism evidence="4 5">
    <name type="scientific">Magnaporthiopsis poae (strain ATCC 64411 / 73-15)</name>
    <name type="common">Kentucky bluegrass fungus</name>
    <name type="synonym">Magnaporthe poae</name>
    <dbReference type="NCBI Taxonomy" id="644358"/>
    <lineage>
        <taxon>Eukaryota</taxon>
        <taxon>Fungi</taxon>
        <taxon>Dikarya</taxon>
        <taxon>Ascomycota</taxon>
        <taxon>Pezizomycotina</taxon>
        <taxon>Sordariomycetes</taxon>
        <taxon>Sordariomycetidae</taxon>
        <taxon>Magnaporthales</taxon>
        <taxon>Magnaporthaceae</taxon>
        <taxon>Magnaporthiopsis</taxon>
    </lineage>
</organism>
<feature type="compositionally biased region" description="Basic and acidic residues" evidence="1">
    <location>
        <begin position="506"/>
        <end position="515"/>
    </location>
</feature>
<dbReference type="OMA" id="CAWASCS"/>
<dbReference type="STRING" id="644358.A0A0C4EDV5"/>
<reference evidence="4" key="5">
    <citation type="submission" date="2015-06" db="UniProtKB">
        <authorList>
            <consortium name="EnsemblFungi"/>
        </authorList>
    </citation>
    <scope>IDENTIFICATION</scope>
    <source>
        <strain evidence="4">ATCC 64411</strain>
    </source>
</reference>
<dbReference type="VEuPathDB" id="FungiDB:MAPG_10916"/>
<gene>
    <name evidence="3" type="ORF">MAPG_10916</name>
</gene>
<feature type="transmembrane region" description="Helical" evidence="2">
    <location>
        <begin position="374"/>
        <end position="399"/>
    </location>
</feature>
<keyword evidence="5" id="KW-1185">Reference proteome</keyword>